<dbReference type="EMBL" id="LAZR01044045">
    <property type="protein sequence ID" value="KKL05603.1"/>
    <property type="molecule type" value="Genomic_DNA"/>
</dbReference>
<gene>
    <name evidence="1" type="ORF">LCGC14_2604360</name>
</gene>
<sequence length="118" mass="13559">MKLNEIKTVQFPRNKPKEPWRLRLEVHAGKNLTKQQGEEIALGLGGKLAQTVDLGAWDEQPDIGPFAHYIEYETHDETKHGMKILRRLSRGRPRFVITASSATYGMYFVTIEGTKEEY</sequence>
<dbReference type="AlphaFoldDB" id="A0A0F9D0H9"/>
<comment type="caution">
    <text evidence="1">The sequence shown here is derived from an EMBL/GenBank/DDBJ whole genome shotgun (WGS) entry which is preliminary data.</text>
</comment>
<protein>
    <submittedName>
        <fullName evidence="1">Uncharacterized protein</fullName>
    </submittedName>
</protein>
<reference evidence="1" key="1">
    <citation type="journal article" date="2015" name="Nature">
        <title>Complex archaea that bridge the gap between prokaryotes and eukaryotes.</title>
        <authorList>
            <person name="Spang A."/>
            <person name="Saw J.H."/>
            <person name="Jorgensen S.L."/>
            <person name="Zaremba-Niedzwiedzka K."/>
            <person name="Martijn J."/>
            <person name="Lind A.E."/>
            <person name="van Eijk R."/>
            <person name="Schleper C."/>
            <person name="Guy L."/>
            <person name="Ettema T.J."/>
        </authorList>
    </citation>
    <scope>NUCLEOTIDE SEQUENCE</scope>
</reference>
<accession>A0A0F9D0H9</accession>
<evidence type="ECO:0000313" key="1">
    <source>
        <dbReference type="EMBL" id="KKL05603.1"/>
    </source>
</evidence>
<organism evidence="1">
    <name type="scientific">marine sediment metagenome</name>
    <dbReference type="NCBI Taxonomy" id="412755"/>
    <lineage>
        <taxon>unclassified sequences</taxon>
        <taxon>metagenomes</taxon>
        <taxon>ecological metagenomes</taxon>
    </lineage>
</organism>
<name>A0A0F9D0H9_9ZZZZ</name>
<proteinExistence type="predicted"/>